<accession>A0A1I6H1F9</accession>
<dbReference type="OrthoDB" id="9777219at2"/>
<dbReference type="NCBIfam" id="TIGR03521">
    <property type="entry name" value="GldG"/>
    <property type="match status" value="1"/>
</dbReference>
<dbReference type="RefSeq" id="WP_092982515.1">
    <property type="nucleotide sequence ID" value="NZ_FOYQ01000002.1"/>
</dbReference>
<keyword evidence="1" id="KW-0812">Transmembrane</keyword>
<feature type="transmembrane region" description="Helical" evidence="1">
    <location>
        <begin position="529"/>
        <end position="549"/>
    </location>
</feature>
<name>A0A1I6H1F9_9FLAO</name>
<dbReference type="InterPro" id="IPR019196">
    <property type="entry name" value="ABC_transp_unknown"/>
</dbReference>
<evidence type="ECO:0000313" key="4">
    <source>
        <dbReference type="EMBL" id="SFR48305.1"/>
    </source>
</evidence>
<protein>
    <submittedName>
        <fullName evidence="4">Gliding-associated putative ABC transporter substrate-binding component GldG</fullName>
    </submittedName>
</protein>
<feature type="domain" description="DUF7088" evidence="3">
    <location>
        <begin position="35"/>
        <end position="142"/>
    </location>
</feature>
<dbReference type="EMBL" id="FOYQ01000002">
    <property type="protein sequence ID" value="SFR48305.1"/>
    <property type="molecule type" value="Genomic_DNA"/>
</dbReference>
<dbReference type="Proteomes" id="UP000199534">
    <property type="component" value="Unassembled WGS sequence"/>
</dbReference>
<keyword evidence="5" id="KW-1185">Reference proteome</keyword>
<keyword evidence="1" id="KW-0472">Membrane</keyword>
<evidence type="ECO:0000259" key="2">
    <source>
        <dbReference type="Pfam" id="PF09822"/>
    </source>
</evidence>
<feature type="domain" description="ABC-type uncharacterised transport system" evidence="2">
    <location>
        <begin position="188"/>
        <end position="492"/>
    </location>
</feature>
<dbReference type="Pfam" id="PF09822">
    <property type="entry name" value="ABC_transp_aux"/>
    <property type="match status" value="1"/>
</dbReference>
<evidence type="ECO:0000313" key="5">
    <source>
        <dbReference type="Proteomes" id="UP000199534"/>
    </source>
</evidence>
<evidence type="ECO:0000259" key="3">
    <source>
        <dbReference type="Pfam" id="PF23357"/>
    </source>
</evidence>
<dbReference type="InterPro" id="IPR055396">
    <property type="entry name" value="DUF7088"/>
</dbReference>
<evidence type="ECO:0000256" key="1">
    <source>
        <dbReference type="SAM" id="Phobius"/>
    </source>
</evidence>
<dbReference type="STRING" id="400055.SAMN04490243_2068"/>
<sequence length="555" mass="62412">MNRAGLLKYLLIAVGGLVVVNLLASMFYVRWDLTEDKRFTLSEPALATLDKLENPISIDVLLDGDLPAEFVRLQREARLLLEEFQSEHEDLGFTFLDPREDQANPDAVVEQLIQLGMKPANVTTEDNGRVSQEMVFPWAVVTHGERSEIVPLLRNRQGATLEDRITHSIQNMEFAFADAFAKLGVTEKKRVAVLRGNGEYDDRYLSDFLTTLRAYYNIAPFTLDSVATDPEQTLRQLQQFDAALIARPTEPFSEVEKLVLDQFMVSGGKTLWLTDGASMELDSLLAGGGEALAIANDLNLSDLLFRYGVRINPDMVADLFCSQIVLATGEGREAQYNPLPWIYHPLLLSSNNHPINTNLEALRMQFASSIDTVGSRYDKTVLYRTSPRSRTEGVPKLVSLNILDREPDPQQFQPGGFPVAVLVEGSFNSAYANRIRPIELRGFQENGPENKLIVISDGSLIANQLNQGRPLELGYDKWTGSFYGNKEFLINSFNYLLDDQGLLDLRRKEVDIPLLDPEKTAENKMRWQLLNIGLPLLLLLGIGLTFNALRKRRYS</sequence>
<feature type="transmembrane region" description="Helical" evidence="1">
    <location>
        <begin position="6"/>
        <end position="29"/>
    </location>
</feature>
<organism evidence="4 5">
    <name type="scientific">Robiginitalea myxolifaciens</name>
    <dbReference type="NCBI Taxonomy" id="400055"/>
    <lineage>
        <taxon>Bacteria</taxon>
        <taxon>Pseudomonadati</taxon>
        <taxon>Bacteroidota</taxon>
        <taxon>Flavobacteriia</taxon>
        <taxon>Flavobacteriales</taxon>
        <taxon>Flavobacteriaceae</taxon>
        <taxon>Robiginitalea</taxon>
    </lineage>
</organism>
<dbReference type="Pfam" id="PF23357">
    <property type="entry name" value="DUF7088"/>
    <property type="match status" value="1"/>
</dbReference>
<keyword evidence="1" id="KW-1133">Transmembrane helix</keyword>
<proteinExistence type="predicted"/>
<dbReference type="InterPro" id="IPR019863">
    <property type="entry name" value="Motility-assoc_ABC-rel_GldG"/>
</dbReference>
<gene>
    <name evidence="4" type="ORF">SAMN04490243_2068</name>
</gene>
<reference evidence="4 5" key="1">
    <citation type="submission" date="2016-10" db="EMBL/GenBank/DDBJ databases">
        <authorList>
            <person name="de Groot N.N."/>
        </authorList>
    </citation>
    <scope>NUCLEOTIDE SEQUENCE [LARGE SCALE GENOMIC DNA]</scope>
    <source>
        <strain evidence="4 5">DSM 21019</strain>
    </source>
</reference>
<dbReference type="AlphaFoldDB" id="A0A1I6H1F9"/>